<evidence type="ECO:0000313" key="3">
    <source>
        <dbReference type="Proteomes" id="UP001454036"/>
    </source>
</evidence>
<evidence type="ECO:0000313" key="2">
    <source>
        <dbReference type="EMBL" id="GAA0153454.1"/>
    </source>
</evidence>
<dbReference type="EMBL" id="BAABME010002182">
    <property type="protein sequence ID" value="GAA0153454.1"/>
    <property type="molecule type" value="Genomic_DNA"/>
</dbReference>
<evidence type="ECO:0000256" key="1">
    <source>
        <dbReference type="SAM" id="SignalP"/>
    </source>
</evidence>
<sequence>MSNLIFSLLIGLLFLSSMGLAKRSIKNHNTPTPTYVLPIPVEGIPVESMNQTYERQLGDKHMYAFLLNNCRNVENKKFRIANLTLTYNVNVSAAGTFQIIAYERKPDDGITMYYLHDQDGEALYGVEEEDFDFDVKMSAFTDKKVVYQKAMEAGATAGTVAVETQKFYDYGSEGIPNLMVFVMIKTPIDPNGLKHFIFKREMHYMIDQ</sequence>
<organism evidence="2 3">
    <name type="scientific">Lithospermum erythrorhizon</name>
    <name type="common">Purple gromwell</name>
    <name type="synonym">Lithospermum officinale var. erythrorhizon</name>
    <dbReference type="NCBI Taxonomy" id="34254"/>
    <lineage>
        <taxon>Eukaryota</taxon>
        <taxon>Viridiplantae</taxon>
        <taxon>Streptophyta</taxon>
        <taxon>Embryophyta</taxon>
        <taxon>Tracheophyta</taxon>
        <taxon>Spermatophyta</taxon>
        <taxon>Magnoliopsida</taxon>
        <taxon>eudicotyledons</taxon>
        <taxon>Gunneridae</taxon>
        <taxon>Pentapetalae</taxon>
        <taxon>asterids</taxon>
        <taxon>lamiids</taxon>
        <taxon>Boraginales</taxon>
        <taxon>Boraginaceae</taxon>
        <taxon>Boraginoideae</taxon>
        <taxon>Lithospermeae</taxon>
        <taxon>Lithospermum</taxon>
    </lineage>
</organism>
<name>A0AAV3PNY6_LITER</name>
<proteinExistence type="predicted"/>
<keyword evidence="1" id="KW-0732">Signal</keyword>
<dbReference type="Proteomes" id="UP001454036">
    <property type="component" value="Unassembled WGS sequence"/>
</dbReference>
<dbReference type="AlphaFoldDB" id="A0AAV3PNY6"/>
<accession>A0AAV3PNY6</accession>
<feature type="chain" id="PRO_5043719068" evidence="1">
    <location>
        <begin position="22"/>
        <end position="208"/>
    </location>
</feature>
<gene>
    <name evidence="2" type="ORF">LIER_11689</name>
</gene>
<comment type="caution">
    <text evidence="2">The sequence shown here is derived from an EMBL/GenBank/DDBJ whole genome shotgun (WGS) entry which is preliminary data.</text>
</comment>
<reference evidence="2 3" key="1">
    <citation type="submission" date="2024-01" db="EMBL/GenBank/DDBJ databases">
        <title>The complete chloroplast genome sequence of Lithospermum erythrorhizon: insights into the phylogenetic relationship among Boraginaceae species and the maternal lineages of purple gromwells.</title>
        <authorList>
            <person name="Okada T."/>
            <person name="Watanabe K."/>
        </authorList>
    </citation>
    <scope>NUCLEOTIDE SEQUENCE [LARGE SCALE GENOMIC DNA]</scope>
</reference>
<keyword evidence="3" id="KW-1185">Reference proteome</keyword>
<feature type="signal peptide" evidence="1">
    <location>
        <begin position="1"/>
        <end position="21"/>
    </location>
</feature>
<protein>
    <submittedName>
        <fullName evidence="2">Uncharacterized protein</fullName>
    </submittedName>
</protein>